<accession>A0ABT9TUY6</accession>
<keyword evidence="2" id="KW-1185">Reference proteome</keyword>
<dbReference type="Proteomes" id="UP001229346">
    <property type="component" value="Unassembled WGS sequence"/>
</dbReference>
<evidence type="ECO:0000313" key="2">
    <source>
        <dbReference type="Proteomes" id="UP001229346"/>
    </source>
</evidence>
<gene>
    <name evidence="1" type="ORF">J2T15_000596</name>
</gene>
<reference evidence="1 2" key="1">
    <citation type="submission" date="2023-07" db="EMBL/GenBank/DDBJ databases">
        <title>Sorghum-associated microbial communities from plants grown in Nebraska, USA.</title>
        <authorList>
            <person name="Schachtman D."/>
        </authorList>
    </citation>
    <scope>NUCLEOTIDE SEQUENCE [LARGE SCALE GENOMIC DNA]</scope>
    <source>
        <strain evidence="1 2">CC482</strain>
    </source>
</reference>
<protein>
    <submittedName>
        <fullName evidence="1">Uncharacterized protein</fullName>
    </submittedName>
</protein>
<name>A0ABT9TUY6_PAEHA</name>
<sequence length="71" mass="8409">MSVNRRLFTDSDFEEVIQKQLKIRVFQNNHIIEGSTVVVRFDDSTVVTQSSVSDITYHKRNACEFFELRRQ</sequence>
<organism evidence="1 2">
    <name type="scientific">Paenibacillus harenae</name>
    <dbReference type="NCBI Taxonomy" id="306543"/>
    <lineage>
        <taxon>Bacteria</taxon>
        <taxon>Bacillati</taxon>
        <taxon>Bacillota</taxon>
        <taxon>Bacilli</taxon>
        <taxon>Bacillales</taxon>
        <taxon>Paenibacillaceae</taxon>
        <taxon>Paenibacillus</taxon>
    </lineage>
</organism>
<dbReference type="EMBL" id="JAUSSU010000001">
    <property type="protein sequence ID" value="MDQ0111180.1"/>
    <property type="molecule type" value="Genomic_DNA"/>
</dbReference>
<dbReference type="RefSeq" id="WP_307200906.1">
    <property type="nucleotide sequence ID" value="NZ_JAUSSU010000001.1"/>
</dbReference>
<proteinExistence type="predicted"/>
<evidence type="ECO:0000313" key="1">
    <source>
        <dbReference type="EMBL" id="MDQ0111180.1"/>
    </source>
</evidence>
<comment type="caution">
    <text evidence="1">The sequence shown here is derived from an EMBL/GenBank/DDBJ whole genome shotgun (WGS) entry which is preliminary data.</text>
</comment>